<evidence type="ECO:0000313" key="4">
    <source>
        <dbReference type="Proteomes" id="UP001199644"/>
    </source>
</evidence>
<keyword evidence="3" id="KW-0396">Initiation factor</keyword>
<evidence type="ECO:0000256" key="1">
    <source>
        <dbReference type="SAM" id="MobiDB-lite"/>
    </source>
</evidence>
<gene>
    <name evidence="3" type="ORF">LZC39_15575</name>
</gene>
<dbReference type="GO" id="GO:0003743">
    <property type="term" value="F:translation initiation factor activity"/>
    <property type="evidence" value="ECO:0007669"/>
    <property type="project" value="UniProtKB-KW"/>
</dbReference>
<feature type="compositionally biased region" description="Basic and acidic residues" evidence="1">
    <location>
        <begin position="64"/>
        <end position="114"/>
    </location>
</feature>
<comment type="caution">
    <text evidence="3">The sequence shown here is derived from an EMBL/GenBank/DDBJ whole genome shotgun (WGS) entry which is preliminary data.</text>
</comment>
<dbReference type="Proteomes" id="UP001199644">
    <property type="component" value="Unassembled WGS sequence"/>
</dbReference>
<protein>
    <submittedName>
        <fullName evidence="3">Translation initiation factor IF-2 N-terminal domain-containing protein</fullName>
    </submittedName>
</protein>
<feature type="non-terminal residue" evidence="3">
    <location>
        <position position="151"/>
    </location>
</feature>
<name>A0AAW5EHW3_CAMJU</name>
<dbReference type="AlphaFoldDB" id="A0AAW5EHW3"/>
<dbReference type="EMBL" id="JAJUOL010001025">
    <property type="protein sequence ID" value="MCH3853508.1"/>
    <property type="molecule type" value="Genomic_DNA"/>
</dbReference>
<dbReference type="Pfam" id="PF04760">
    <property type="entry name" value="IF2_N"/>
    <property type="match status" value="1"/>
</dbReference>
<proteinExistence type="predicted"/>
<evidence type="ECO:0000313" key="3">
    <source>
        <dbReference type="EMBL" id="MCH3853508.1"/>
    </source>
</evidence>
<feature type="region of interest" description="Disordered" evidence="1">
    <location>
        <begin position="64"/>
        <end position="151"/>
    </location>
</feature>
<feature type="compositionally biased region" description="Basic residues" evidence="1">
    <location>
        <begin position="124"/>
        <end position="134"/>
    </location>
</feature>
<accession>A0AAW5EHW3</accession>
<dbReference type="RefSeq" id="WP_240381950.1">
    <property type="nucleotide sequence ID" value="NZ_JAJUOL010001025.1"/>
</dbReference>
<organism evidence="3 4">
    <name type="scientific">Campylobacter jejuni</name>
    <dbReference type="NCBI Taxonomy" id="197"/>
    <lineage>
        <taxon>Bacteria</taxon>
        <taxon>Pseudomonadati</taxon>
        <taxon>Campylobacterota</taxon>
        <taxon>Epsilonproteobacteria</taxon>
        <taxon>Campylobacterales</taxon>
        <taxon>Campylobacteraceae</taxon>
        <taxon>Campylobacter</taxon>
    </lineage>
</organism>
<feature type="compositionally biased region" description="Basic and acidic residues" evidence="1">
    <location>
        <begin position="135"/>
        <end position="151"/>
    </location>
</feature>
<evidence type="ECO:0000259" key="2">
    <source>
        <dbReference type="Pfam" id="PF04760"/>
    </source>
</evidence>
<sequence>MAKIRIHEIAKELGYDSKEIIEKANELGLNIKTASNAVEPEVAAGIYEYIQTKIIPEAFKKNLKQDPVKKAKAAPKEEKKEEKSPKEVETKAPAKVVEEVKPEPKTPEEPKENIQESLASATLAKRRGLVIVKKKKDEEEAAKKEEPKAST</sequence>
<keyword evidence="3" id="KW-0648">Protein biosynthesis</keyword>
<reference evidence="3" key="1">
    <citation type="submission" date="2021-12" db="EMBL/GenBank/DDBJ databases">
        <title>Prevalence of phenicol resistance gene fexA in Campylobacter isolated from poultry supply chain.</title>
        <authorList>
            <person name="Tang B."/>
            <person name="Zheng X."/>
            <person name="Lin J."/>
            <person name="Lin R."/>
            <person name="Yang H."/>
            <person name="Shen Z."/>
            <person name="Xia F."/>
        </authorList>
    </citation>
    <scope>NUCLEOTIDE SEQUENCE</scope>
    <source>
        <strain evidence="3">CJHN2011004</strain>
    </source>
</reference>
<feature type="domain" description="Translation initiation factor IF-2 N-terminal" evidence="2">
    <location>
        <begin position="1"/>
        <end position="52"/>
    </location>
</feature>
<dbReference type="InterPro" id="IPR006847">
    <property type="entry name" value="IF2_N"/>
</dbReference>
<dbReference type="Gene3D" id="1.10.10.2480">
    <property type="match status" value="1"/>
</dbReference>